<feature type="domain" description="Rab3-GAP regulatory subunit N-terminal" evidence="1">
    <location>
        <begin position="65"/>
        <end position="495"/>
    </location>
</feature>
<dbReference type="InterPro" id="IPR032839">
    <property type="entry name" value="RAB3GAP_N"/>
</dbReference>
<dbReference type="InterPro" id="IPR036322">
    <property type="entry name" value="WD40_repeat_dom_sf"/>
</dbReference>
<proteinExistence type="predicted"/>
<name>A0A397V8Y1_9GLOM</name>
<reference evidence="2 3" key="1">
    <citation type="submission" date="2018-06" db="EMBL/GenBank/DDBJ databases">
        <title>Comparative genomics reveals the genomic features of Rhizophagus irregularis, R. cerebriforme, R. diaphanum and Gigaspora rosea, and their symbiotic lifestyle signature.</title>
        <authorList>
            <person name="Morin E."/>
            <person name="San Clemente H."/>
            <person name="Chen E.C.H."/>
            <person name="De La Providencia I."/>
            <person name="Hainaut M."/>
            <person name="Kuo A."/>
            <person name="Kohler A."/>
            <person name="Murat C."/>
            <person name="Tang N."/>
            <person name="Roy S."/>
            <person name="Loubradou J."/>
            <person name="Henrissat B."/>
            <person name="Grigoriev I.V."/>
            <person name="Corradi N."/>
            <person name="Roux C."/>
            <person name="Martin F.M."/>
        </authorList>
    </citation>
    <scope>NUCLEOTIDE SEQUENCE [LARGE SCALE GENOMIC DNA]</scope>
    <source>
        <strain evidence="2 3">DAOM 194757</strain>
    </source>
</reference>
<accession>A0A397V8Y1</accession>
<protein>
    <submittedName>
        <fullName evidence="2">Rab3 GTPase-activating protein regulatory subunit N-terminus-domain-containing protein</fullName>
    </submittedName>
</protein>
<evidence type="ECO:0000313" key="2">
    <source>
        <dbReference type="EMBL" id="RIB18371.1"/>
    </source>
</evidence>
<evidence type="ECO:0000313" key="3">
    <source>
        <dbReference type="Proteomes" id="UP000266673"/>
    </source>
</evidence>
<comment type="caution">
    <text evidence="2">The sequence shown here is derived from an EMBL/GenBank/DDBJ whole genome shotgun (WGS) entry which is preliminary data.</text>
</comment>
<dbReference type="Proteomes" id="UP000266673">
    <property type="component" value="Unassembled WGS sequence"/>
</dbReference>
<dbReference type="OrthoDB" id="360390at2759"/>
<dbReference type="STRING" id="44941.A0A397V8Y1"/>
<dbReference type="EMBL" id="QKWP01000543">
    <property type="protein sequence ID" value="RIB18371.1"/>
    <property type="molecule type" value="Genomic_DNA"/>
</dbReference>
<gene>
    <name evidence="2" type="ORF">C2G38_2245822</name>
</gene>
<keyword evidence="3" id="KW-1185">Reference proteome</keyword>
<organism evidence="2 3">
    <name type="scientific">Gigaspora rosea</name>
    <dbReference type="NCBI Taxonomy" id="44941"/>
    <lineage>
        <taxon>Eukaryota</taxon>
        <taxon>Fungi</taxon>
        <taxon>Fungi incertae sedis</taxon>
        <taxon>Mucoromycota</taxon>
        <taxon>Glomeromycotina</taxon>
        <taxon>Glomeromycetes</taxon>
        <taxon>Diversisporales</taxon>
        <taxon>Gigasporaceae</taxon>
        <taxon>Gigaspora</taxon>
    </lineage>
</organism>
<dbReference type="AlphaFoldDB" id="A0A397V8Y1"/>
<evidence type="ECO:0000259" key="1">
    <source>
        <dbReference type="Pfam" id="PF14655"/>
    </source>
</evidence>
<dbReference type="Pfam" id="PF14655">
    <property type="entry name" value="RAB3GAP2_N"/>
    <property type="match status" value="1"/>
</dbReference>
<sequence>MKTVSRKQPQLLLHGRISHNVLATLAASASRSIEEVGEQFSSMHSETWGWSSESESQPSYHQNNKYLFSTSDTGKHLVWASQNYFVILALDETKKEFKVVGQGSGCFQEGERITAVLCLPFFMPSANNGQIFVVLGYNTGYIRIFTETGNLRISQLLDISPILEIKLRTANIPTFSLPTSVQSSSQKTSHQSFVEIDEEITILFEGGKVVSIDGKSLWTILRICISSGNIGISDSPPTTGGSTSFAYKKWRFEDNEAVLDVVSCGPSYNATSHILDQSYSSSATTALFPFQATARYIIVGSNPMLSYYATTDSSRPFILAVSSMVASKVTSAVFSLAKTLLTATGTIPGVDGGSSMANIAPATSIPLVLSLKDANRKITKIIMSPAAADGKYQLAALTDSLGRVTLLDVEEGEIIAMFKGVRNAQCGWVEAMDDESESEEDYIKTSPERKKRATCKRITLFLVIYSPIRGVVEIHHMRHGTRVGNFSIGQGWNLITTASAPLGTSMAAGLSFYERGGRRGCRNAGLAKCFLISPQGEIKRVHVPFECAIKSKRFPFARKLMTIFDQLSDPKIKLNVLMSLFDKLPPTFHLLATLTVWERWDSFDFLEFIHDVRDQMARRTDQADMKLVRLKMVLH</sequence>
<dbReference type="SUPFAM" id="SSF50978">
    <property type="entry name" value="WD40 repeat-like"/>
    <property type="match status" value="1"/>
</dbReference>